<gene>
    <name evidence="1" type="ORF">LH23_00955</name>
</gene>
<dbReference type="EMBL" id="CP009458">
    <property type="protein sequence ID" value="AIR59270.1"/>
    <property type="molecule type" value="Genomic_DNA"/>
</dbReference>
<evidence type="ECO:0000313" key="1">
    <source>
        <dbReference type="EMBL" id="AIR59270.1"/>
    </source>
</evidence>
<reference evidence="1 2" key="1">
    <citation type="submission" date="2014-09" db="EMBL/GenBank/DDBJ databases">
        <authorList>
            <person name="Chan K.-G."/>
        </authorList>
    </citation>
    <scope>NUCLEOTIDE SEQUENCE [LARGE SCALE GENOMIC DNA]</scope>
    <source>
        <strain evidence="1 2">M006</strain>
    </source>
</reference>
<protein>
    <recommendedName>
        <fullName evidence="3">Lipoprotein</fullName>
    </recommendedName>
</protein>
<dbReference type="PROSITE" id="PS51257">
    <property type="entry name" value="PROKAR_LIPOPROTEIN"/>
    <property type="match status" value="1"/>
</dbReference>
<sequence>MKKWVLAGVLVMAGCVSFQQLDEGLRGLVGQDKTVAFKILGYPDNQQTFDDTKVYTWVTNSTGAEPYVSPQTTSGTVNGKPFEATTTQTTFVPVNYSCKIQISTDSKGIIKDYKYNSTDPSVMGCMNYIKSLNNYYKR</sequence>
<name>A0AAN0S1C6_9ENTR</name>
<dbReference type="RefSeq" id="WP_039296277.1">
    <property type="nucleotide sequence ID" value="NZ_CP009458.1"/>
</dbReference>
<evidence type="ECO:0000313" key="2">
    <source>
        <dbReference type="Proteomes" id="UP000029516"/>
    </source>
</evidence>
<proteinExistence type="predicted"/>
<dbReference type="AlphaFoldDB" id="A0AAN0S1C6"/>
<dbReference type="KEGG" id="cem:LH23_00955"/>
<evidence type="ECO:0008006" key="3">
    <source>
        <dbReference type="Google" id="ProtNLM"/>
    </source>
</evidence>
<dbReference type="Proteomes" id="UP000029516">
    <property type="component" value="Chromosome"/>
</dbReference>
<accession>A0AAN0S1C6</accession>
<organism evidence="1 2">
    <name type="scientific">Cedecea neteri</name>
    <dbReference type="NCBI Taxonomy" id="158822"/>
    <lineage>
        <taxon>Bacteria</taxon>
        <taxon>Pseudomonadati</taxon>
        <taxon>Pseudomonadota</taxon>
        <taxon>Gammaproteobacteria</taxon>
        <taxon>Enterobacterales</taxon>
        <taxon>Enterobacteriaceae</taxon>
        <taxon>Cedecea</taxon>
    </lineage>
</organism>